<keyword evidence="1" id="KW-1133">Transmembrane helix</keyword>
<keyword evidence="3" id="KW-1185">Reference proteome</keyword>
<evidence type="ECO:0008006" key="4">
    <source>
        <dbReference type="Google" id="ProtNLM"/>
    </source>
</evidence>
<evidence type="ECO:0000313" key="3">
    <source>
        <dbReference type="Proteomes" id="UP001107558"/>
    </source>
</evidence>
<protein>
    <recommendedName>
        <fullName evidence="4">Transmembrane protein</fullName>
    </recommendedName>
</protein>
<reference evidence="2" key="1">
    <citation type="submission" date="2021-03" db="EMBL/GenBank/DDBJ databases">
        <title>Chromosome level genome of the anhydrobiotic midge Polypedilum vanderplanki.</title>
        <authorList>
            <person name="Yoshida Y."/>
            <person name="Kikawada T."/>
            <person name="Gusev O."/>
        </authorList>
    </citation>
    <scope>NUCLEOTIDE SEQUENCE</scope>
    <source>
        <strain evidence="2">NIAS01</strain>
        <tissue evidence="2">Whole body or cell culture</tissue>
    </source>
</reference>
<gene>
    <name evidence="2" type="ORF">PVAND_008767</name>
</gene>
<evidence type="ECO:0000313" key="2">
    <source>
        <dbReference type="EMBL" id="KAG5679177.1"/>
    </source>
</evidence>
<name>A0A9J6CAL6_POLVA</name>
<keyword evidence="1" id="KW-0812">Transmembrane</keyword>
<organism evidence="2 3">
    <name type="scientific">Polypedilum vanderplanki</name>
    <name type="common">Sleeping chironomid midge</name>
    <dbReference type="NCBI Taxonomy" id="319348"/>
    <lineage>
        <taxon>Eukaryota</taxon>
        <taxon>Metazoa</taxon>
        <taxon>Ecdysozoa</taxon>
        <taxon>Arthropoda</taxon>
        <taxon>Hexapoda</taxon>
        <taxon>Insecta</taxon>
        <taxon>Pterygota</taxon>
        <taxon>Neoptera</taxon>
        <taxon>Endopterygota</taxon>
        <taxon>Diptera</taxon>
        <taxon>Nematocera</taxon>
        <taxon>Chironomoidea</taxon>
        <taxon>Chironomidae</taxon>
        <taxon>Chironominae</taxon>
        <taxon>Polypedilum</taxon>
        <taxon>Polypedilum</taxon>
    </lineage>
</organism>
<dbReference type="Proteomes" id="UP001107558">
    <property type="component" value="Chromosome 2"/>
</dbReference>
<accession>A0A9J6CAL6</accession>
<feature type="transmembrane region" description="Helical" evidence="1">
    <location>
        <begin position="25"/>
        <end position="51"/>
    </location>
</feature>
<dbReference type="EMBL" id="JADBJN010000002">
    <property type="protein sequence ID" value="KAG5679177.1"/>
    <property type="molecule type" value="Genomic_DNA"/>
</dbReference>
<feature type="transmembrane region" description="Helical" evidence="1">
    <location>
        <begin position="57"/>
        <end position="80"/>
    </location>
</feature>
<dbReference type="AlphaFoldDB" id="A0A9J6CAL6"/>
<comment type="caution">
    <text evidence="2">The sequence shown here is derived from an EMBL/GenBank/DDBJ whole genome shotgun (WGS) entry which is preliminary data.</text>
</comment>
<feature type="transmembrane region" description="Helical" evidence="1">
    <location>
        <begin position="92"/>
        <end position="112"/>
    </location>
</feature>
<proteinExistence type="predicted"/>
<evidence type="ECO:0000256" key="1">
    <source>
        <dbReference type="SAM" id="Phobius"/>
    </source>
</evidence>
<keyword evidence="1" id="KW-0472">Membrane</keyword>
<sequence length="208" mass="24558">MEEIENQSAKKPRVKSQFNHESQNAFTVIVSFVLSIFLILFALIILVRFWVFENILYNLFVLSFFTIGVMFNIASVNLTLVEYPESLHITPFVFLTPITIFWSVLCITMRFFKHDFFSQFAQLPITTYDHGFYDGLGYNPNKTTIHPFEKPFINKNSLFENTPLFIMILVILTIMQLMLWINSINFYYKIKCEENKLSKIKLEESKEN</sequence>
<feature type="transmembrane region" description="Helical" evidence="1">
    <location>
        <begin position="164"/>
        <end position="188"/>
    </location>
</feature>